<dbReference type="GO" id="GO:0006635">
    <property type="term" value="P:fatty acid beta-oxidation"/>
    <property type="evidence" value="ECO:0007669"/>
    <property type="project" value="TreeGrafter"/>
</dbReference>
<feature type="domain" description="Rho-GAP" evidence="10">
    <location>
        <begin position="1122"/>
        <end position="1308"/>
    </location>
</feature>
<name>A0A163JJE9_ABSGL</name>
<dbReference type="PANTHER" id="PTHR11384">
    <property type="entry name" value="ATP-BINDING CASSETTE, SUB-FAMILY D MEMBER"/>
    <property type="match status" value="1"/>
</dbReference>
<feature type="region of interest" description="Disordered" evidence="9">
    <location>
        <begin position="38"/>
        <end position="61"/>
    </location>
</feature>
<feature type="compositionally biased region" description="Low complexity" evidence="9">
    <location>
        <begin position="1421"/>
        <end position="1437"/>
    </location>
</feature>
<keyword evidence="7" id="KW-1133">Transmembrane helix</keyword>
<dbReference type="SUPFAM" id="SSF52540">
    <property type="entry name" value="P-loop containing nucleoside triphosphate hydrolases"/>
    <property type="match status" value="1"/>
</dbReference>
<dbReference type="Pfam" id="PF00620">
    <property type="entry name" value="RhoGAP"/>
    <property type="match status" value="1"/>
</dbReference>
<keyword evidence="8" id="KW-0472">Membrane</keyword>
<feature type="compositionally biased region" description="Polar residues" evidence="9">
    <location>
        <begin position="1381"/>
        <end position="1399"/>
    </location>
</feature>
<evidence type="ECO:0000256" key="7">
    <source>
        <dbReference type="ARBA" id="ARBA00022989"/>
    </source>
</evidence>
<evidence type="ECO:0000259" key="12">
    <source>
        <dbReference type="PROSITE" id="PS50929"/>
    </source>
</evidence>
<dbReference type="InterPro" id="IPR050835">
    <property type="entry name" value="ABC_transporter_sub-D"/>
</dbReference>
<evidence type="ECO:0000256" key="9">
    <source>
        <dbReference type="SAM" id="MobiDB-lite"/>
    </source>
</evidence>
<dbReference type="PROSITE" id="PS00211">
    <property type="entry name" value="ABC_TRANSPORTER_1"/>
    <property type="match status" value="1"/>
</dbReference>
<dbReference type="GO" id="GO:0005524">
    <property type="term" value="F:ATP binding"/>
    <property type="evidence" value="ECO:0007669"/>
    <property type="project" value="UniProtKB-KW"/>
</dbReference>
<dbReference type="InterPro" id="IPR027267">
    <property type="entry name" value="AH/BAR_dom_sf"/>
</dbReference>
<dbReference type="InterPro" id="IPR017871">
    <property type="entry name" value="ABC_transporter-like_CS"/>
</dbReference>
<protein>
    <recommendedName>
        <fullName evidence="15">ABC transporter domain-containing protein</fullName>
    </recommendedName>
</protein>
<dbReference type="OrthoDB" id="422637at2759"/>
<evidence type="ECO:0008006" key="15">
    <source>
        <dbReference type="Google" id="ProtNLM"/>
    </source>
</evidence>
<evidence type="ECO:0000256" key="8">
    <source>
        <dbReference type="ARBA" id="ARBA00023136"/>
    </source>
</evidence>
<dbReference type="SMART" id="SM00324">
    <property type="entry name" value="RhoGAP"/>
    <property type="match status" value="1"/>
</dbReference>
<feature type="compositionally biased region" description="Low complexity" evidence="9">
    <location>
        <begin position="1367"/>
        <end position="1380"/>
    </location>
</feature>
<dbReference type="InterPro" id="IPR003593">
    <property type="entry name" value="AAA+_ATPase"/>
</dbReference>
<evidence type="ECO:0000256" key="6">
    <source>
        <dbReference type="ARBA" id="ARBA00022840"/>
    </source>
</evidence>
<dbReference type="GO" id="GO:0015910">
    <property type="term" value="P:long-chain fatty acid import into peroxisome"/>
    <property type="evidence" value="ECO:0007669"/>
    <property type="project" value="TreeGrafter"/>
</dbReference>
<dbReference type="Pfam" id="PF06472">
    <property type="entry name" value="ABC_membrane_2"/>
    <property type="match status" value="1"/>
</dbReference>
<dbReference type="InterPro" id="IPR008936">
    <property type="entry name" value="Rho_GTPase_activation_prot"/>
</dbReference>
<dbReference type="PROSITE" id="PS50929">
    <property type="entry name" value="ABC_TM1F"/>
    <property type="match status" value="1"/>
</dbReference>
<dbReference type="Proteomes" id="UP000078561">
    <property type="component" value="Unassembled WGS sequence"/>
</dbReference>
<dbReference type="EMBL" id="LT553539">
    <property type="protein sequence ID" value="SAM01621.1"/>
    <property type="molecule type" value="Genomic_DNA"/>
</dbReference>
<feature type="domain" description="ABC transporter" evidence="11">
    <location>
        <begin position="473"/>
        <end position="700"/>
    </location>
</feature>
<feature type="region of interest" description="Disordered" evidence="9">
    <location>
        <begin position="904"/>
        <end position="966"/>
    </location>
</feature>
<evidence type="ECO:0000256" key="4">
    <source>
        <dbReference type="ARBA" id="ARBA00022692"/>
    </source>
</evidence>
<comment type="subcellular location">
    <subcellularLocation>
        <location evidence="1">Peroxisome membrane</location>
        <topology evidence="1">Multi-pass membrane protein</topology>
    </subcellularLocation>
</comment>
<evidence type="ECO:0000259" key="10">
    <source>
        <dbReference type="PROSITE" id="PS50238"/>
    </source>
</evidence>
<dbReference type="SUPFAM" id="SSF48350">
    <property type="entry name" value="GTPase activation domain, GAP"/>
    <property type="match status" value="1"/>
</dbReference>
<dbReference type="SUPFAM" id="SSF103657">
    <property type="entry name" value="BAR/IMD domain-like"/>
    <property type="match status" value="1"/>
</dbReference>
<dbReference type="GO" id="GO:0140359">
    <property type="term" value="F:ABC-type transporter activity"/>
    <property type="evidence" value="ECO:0007669"/>
    <property type="project" value="InterPro"/>
</dbReference>
<evidence type="ECO:0000313" key="14">
    <source>
        <dbReference type="Proteomes" id="UP000078561"/>
    </source>
</evidence>
<dbReference type="InterPro" id="IPR003439">
    <property type="entry name" value="ABC_transporter-like_ATP-bd"/>
</dbReference>
<dbReference type="CDD" id="cd03223">
    <property type="entry name" value="ABCD_peroxisomal_ALDP"/>
    <property type="match status" value="1"/>
</dbReference>
<evidence type="ECO:0000256" key="3">
    <source>
        <dbReference type="ARBA" id="ARBA00022448"/>
    </source>
</evidence>
<evidence type="ECO:0000259" key="11">
    <source>
        <dbReference type="PROSITE" id="PS50893"/>
    </source>
</evidence>
<dbReference type="GO" id="GO:0016887">
    <property type="term" value="F:ATP hydrolysis activity"/>
    <property type="evidence" value="ECO:0007669"/>
    <property type="project" value="InterPro"/>
</dbReference>
<dbReference type="GO" id="GO:0005778">
    <property type="term" value="C:peroxisomal membrane"/>
    <property type="evidence" value="ECO:0007669"/>
    <property type="project" value="UniProtKB-SubCell"/>
</dbReference>
<dbReference type="Gene3D" id="1.10.555.10">
    <property type="entry name" value="Rho GTPase activation protein"/>
    <property type="match status" value="1"/>
</dbReference>
<reference evidence="13" key="1">
    <citation type="submission" date="2016-04" db="EMBL/GenBank/DDBJ databases">
        <authorList>
            <person name="Evans L.H."/>
            <person name="Alamgir A."/>
            <person name="Owens N."/>
            <person name="Weber N.D."/>
            <person name="Virtaneva K."/>
            <person name="Barbian K."/>
            <person name="Babar A."/>
            <person name="Rosenke K."/>
        </authorList>
    </citation>
    <scope>NUCLEOTIDE SEQUENCE [LARGE SCALE GENOMIC DNA]</scope>
    <source>
        <strain evidence="13">CBS 101.48</strain>
    </source>
</reference>
<dbReference type="SMART" id="SM00382">
    <property type="entry name" value="AAA"/>
    <property type="match status" value="1"/>
</dbReference>
<organism evidence="13">
    <name type="scientific">Absidia glauca</name>
    <name type="common">Pin mould</name>
    <dbReference type="NCBI Taxonomy" id="4829"/>
    <lineage>
        <taxon>Eukaryota</taxon>
        <taxon>Fungi</taxon>
        <taxon>Fungi incertae sedis</taxon>
        <taxon>Mucoromycota</taxon>
        <taxon>Mucoromycotina</taxon>
        <taxon>Mucoromycetes</taxon>
        <taxon>Mucorales</taxon>
        <taxon>Cunninghamellaceae</taxon>
        <taxon>Absidia</taxon>
    </lineage>
</organism>
<dbReference type="InterPro" id="IPR000198">
    <property type="entry name" value="RhoGAP_dom"/>
</dbReference>
<evidence type="ECO:0000313" key="13">
    <source>
        <dbReference type="EMBL" id="SAM01621.1"/>
    </source>
</evidence>
<feature type="region of interest" description="Disordered" evidence="9">
    <location>
        <begin position="1315"/>
        <end position="1534"/>
    </location>
</feature>
<feature type="compositionally biased region" description="Polar residues" evidence="9">
    <location>
        <begin position="914"/>
        <end position="933"/>
    </location>
</feature>
<dbReference type="PROSITE" id="PS50893">
    <property type="entry name" value="ABC_TRANSPORTER_2"/>
    <property type="match status" value="1"/>
</dbReference>
<feature type="domain" description="ABC transmembrane type-1" evidence="12">
    <location>
        <begin position="115"/>
        <end position="350"/>
    </location>
</feature>
<dbReference type="Gene3D" id="1.20.1270.60">
    <property type="entry name" value="Arfaptin homology (AH) domain/BAR domain"/>
    <property type="match status" value="1"/>
</dbReference>
<dbReference type="PANTHER" id="PTHR11384:SF67">
    <property type="entry name" value="ATP-BINDING CASSETTE SUB-FAMILY D MEMBER 1"/>
    <property type="match status" value="1"/>
</dbReference>
<keyword evidence="4" id="KW-0812">Transmembrane</keyword>
<evidence type="ECO:0000256" key="2">
    <source>
        <dbReference type="ARBA" id="ARBA00008575"/>
    </source>
</evidence>
<keyword evidence="14" id="KW-1185">Reference proteome</keyword>
<dbReference type="InParanoid" id="A0A163JJE9"/>
<dbReference type="GO" id="GO:0007031">
    <property type="term" value="P:peroxisome organization"/>
    <property type="evidence" value="ECO:0007669"/>
    <property type="project" value="TreeGrafter"/>
</dbReference>
<dbReference type="Gene3D" id="1.20.1560.10">
    <property type="entry name" value="ABC transporter type 1, transmembrane domain"/>
    <property type="match status" value="1"/>
</dbReference>
<proteinExistence type="inferred from homology"/>
<feature type="compositionally biased region" description="Low complexity" evidence="9">
    <location>
        <begin position="1515"/>
        <end position="1528"/>
    </location>
</feature>
<dbReference type="STRING" id="4829.A0A163JJE9"/>
<keyword evidence="6" id="KW-0067">ATP-binding</keyword>
<dbReference type="GO" id="GO:0005324">
    <property type="term" value="F:long-chain fatty acid transmembrane transporter activity"/>
    <property type="evidence" value="ECO:0007669"/>
    <property type="project" value="TreeGrafter"/>
</dbReference>
<dbReference type="SUPFAM" id="SSF90123">
    <property type="entry name" value="ABC transporter transmembrane region"/>
    <property type="match status" value="1"/>
</dbReference>
<evidence type="ECO:0000256" key="1">
    <source>
        <dbReference type="ARBA" id="ARBA00004585"/>
    </source>
</evidence>
<dbReference type="GO" id="GO:0042760">
    <property type="term" value="P:very long-chain fatty acid catabolic process"/>
    <property type="evidence" value="ECO:0007669"/>
    <property type="project" value="TreeGrafter"/>
</dbReference>
<dbReference type="InterPro" id="IPR036640">
    <property type="entry name" value="ABC1_TM_sf"/>
</dbReference>
<dbReference type="GO" id="GO:0007165">
    <property type="term" value="P:signal transduction"/>
    <property type="evidence" value="ECO:0007669"/>
    <property type="project" value="InterPro"/>
</dbReference>
<dbReference type="CDD" id="cd00159">
    <property type="entry name" value="RhoGAP"/>
    <property type="match status" value="1"/>
</dbReference>
<sequence>MAHVFSVLTRRGKPLSSVIVITLLFAVYKARKHFLASGHQGGNKNSPSATHAKDKQGKKVPQKVGVNSHFIEQMKRLLPICIPGIVLLKRTYTEINDFCLLPWLGLFSKESGLLFILATVLIARTWLDIWFSGFNGSVVKAIVSRNRKTFIAKVIFEFGLMMWPMSIVNNSLKLTISALSLCFRERLTKHAHNQYLDGITFYKISNLDNRLQNADQLLTQDIDKFSENLSHLYSDIAKPVVDIFLFAHKLGQAIGNEAPFYMIAYFVISGILLRAFSPPFGRYTAIEQKLEGDFRYTHSRIITHSEEVAFYGGAEREKEVVNSSFQKIVNHVRKVYTLRFLNGIFDSVLVKYCATMTAYYLLARPVFDPRYATQHMGALNDDPVKLMEDYSRNSSYLINLSQAVGRLILTGRDLTRFAGYTSRVAELFDVLSDVREGKYKRTMVSDKDGASSESQAVDANKMKGKLIIQDGVIIFDKVPIVTPNNDVLLKELSFKVSQGMNTLVSGPNGCGKSSLFRILGNLWPLFGGKLTKPDATKLFYVPQKPYLALGSFRDQVIYPHTVEDAREKGFTDEKLMDLLETVHLSYLVEREGGWDAVQDWADVLSGGEKQRVAMARLFYHQPQFAILDECTSAVSVDIEAIMYEHARKVGITLFTVSHRTSLVRHHEFLLRFDGEGHYEFREMDPEDASAAFGFGHASSYTLKQHTSISMQRSTKPSTQEDEISNIDAHLEYIKRALRWSINDLERFISLLKARMAAEELYIKSLSGISRLSSVAEPEACPYFGQEKSTFELATFQYELSLDKVINSRREFILAMKTQIDVLVMVRDKQEQRRKTVKQHVADKNMEYINYRTRDFIKVKKMYFGKCSELAFAQQQLHEGNNAPLSSNYDAPEHAPQLPLDEQPRQSMEVDNDTDGSSISSMPDTLISPQATSNTGITAPTITSTTTGATSATSSSNAAGGVSATGGNRKKMGGFMAQMRTQLAAATAGANDLSKQNARFAKIKKDIHDADHDYRQGVRYLEHLRKAQIETMNHAMKNVEVVFLDKAEATRSVLSSILNHEHAALLREASLTQGNKTRVESIDAPLDVSLFRTEYQNKHFIKPEQIYYENYYNGIYKDVLFGSSLDEYTASHQRTVPLVVTKCINAVEQMGGLQKEGIYRISGRQTNVDMLKMEFEKNEDTFQPETQYDVFTIASVLKIYLRELVTPLVPYSVSDRLTYSTVQNLQQRLSFLQHKVSELSQSRRDTLEAVVRHLEKVNAHSDTNKMNLQNLSYMFTPAIFHDHNQADHPGEWRSDLVFEDLVLHHDAVFAPIGRKQIQPPQQQQQQQQQQQHVTTSPTTPLLREQSDEFKRPSPTSDLVSGPIVPSKPTNNPPTSRSRSSTLTQSKPPAIPSPSTQTIAKSQPPPPPHSHAPDQHTTHPGDPSSTSASTPTPTIEPIAMNKALSTPSAIMTDPAQPSSSTVDSPFPPPTSVPMQTTTSATSSEAPKSHGILRRATLKAKAVIPPRQQSLRLKQGRSPGTAPTSPTTETPPDLPPS</sequence>
<keyword evidence="5" id="KW-0547">Nucleotide-binding</keyword>
<gene>
    <name evidence="13" type="primary">ABSGL_07364.1 scaffold 8789</name>
</gene>
<dbReference type="InterPro" id="IPR027417">
    <property type="entry name" value="P-loop_NTPase"/>
</dbReference>
<dbReference type="InterPro" id="IPR011527">
    <property type="entry name" value="ABC1_TM_dom"/>
</dbReference>
<dbReference type="Pfam" id="PF00005">
    <property type="entry name" value="ABC_tran"/>
    <property type="match status" value="1"/>
</dbReference>
<dbReference type="PROSITE" id="PS50238">
    <property type="entry name" value="RHOGAP"/>
    <property type="match status" value="1"/>
</dbReference>
<keyword evidence="3" id="KW-0813">Transport</keyword>
<accession>A0A163JJE9</accession>
<dbReference type="Gene3D" id="3.40.50.300">
    <property type="entry name" value="P-loop containing nucleotide triphosphate hydrolases"/>
    <property type="match status" value="1"/>
</dbReference>
<dbReference type="FunFam" id="3.40.50.300:FF:000636">
    <property type="entry name" value="ATP-binding cassette sub-family D member 3"/>
    <property type="match status" value="1"/>
</dbReference>
<comment type="similarity">
    <text evidence="2">Belongs to the ABC transporter superfamily. ABCD family. Peroxisomal fatty acyl CoA transporter (TC 3.A.1.203) subfamily.</text>
</comment>
<evidence type="ECO:0000256" key="5">
    <source>
        <dbReference type="ARBA" id="ARBA00022741"/>
    </source>
</evidence>
<feature type="compositionally biased region" description="Low complexity" evidence="9">
    <location>
        <begin position="1315"/>
        <end position="1330"/>
    </location>
</feature>
<feature type="compositionally biased region" description="Polar residues" evidence="9">
    <location>
        <begin position="1441"/>
        <end position="1461"/>
    </location>
</feature>
<feature type="compositionally biased region" description="Polar residues" evidence="9">
    <location>
        <begin position="1470"/>
        <end position="1483"/>
    </location>
</feature>
<feature type="compositionally biased region" description="Low complexity" evidence="9">
    <location>
        <begin position="934"/>
        <end position="966"/>
    </location>
</feature>